<dbReference type="AlphaFoldDB" id="A0A0F8YFF2"/>
<gene>
    <name evidence="1" type="ORF">LCGC14_3100710</name>
</gene>
<name>A0A0F8YFF2_9ZZZZ</name>
<organism evidence="1">
    <name type="scientific">marine sediment metagenome</name>
    <dbReference type="NCBI Taxonomy" id="412755"/>
    <lineage>
        <taxon>unclassified sequences</taxon>
        <taxon>metagenomes</taxon>
        <taxon>ecological metagenomes</taxon>
    </lineage>
</organism>
<dbReference type="EMBL" id="LAZR01066802">
    <property type="protein sequence ID" value="KKK52854.1"/>
    <property type="molecule type" value="Genomic_DNA"/>
</dbReference>
<feature type="non-terminal residue" evidence="1">
    <location>
        <position position="1"/>
    </location>
</feature>
<evidence type="ECO:0000313" key="1">
    <source>
        <dbReference type="EMBL" id="KKK52854.1"/>
    </source>
</evidence>
<protein>
    <submittedName>
        <fullName evidence="1">Uncharacterized protein</fullName>
    </submittedName>
</protein>
<comment type="caution">
    <text evidence="1">The sequence shown here is derived from an EMBL/GenBank/DDBJ whole genome shotgun (WGS) entry which is preliminary data.</text>
</comment>
<accession>A0A0F8YFF2</accession>
<reference evidence="1" key="1">
    <citation type="journal article" date="2015" name="Nature">
        <title>Complex archaea that bridge the gap between prokaryotes and eukaryotes.</title>
        <authorList>
            <person name="Spang A."/>
            <person name="Saw J.H."/>
            <person name="Jorgensen S.L."/>
            <person name="Zaremba-Niedzwiedzka K."/>
            <person name="Martijn J."/>
            <person name="Lind A.E."/>
            <person name="van Eijk R."/>
            <person name="Schleper C."/>
            <person name="Guy L."/>
            <person name="Ettema T.J."/>
        </authorList>
    </citation>
    <scope>NUCLEOTIDE SEQUENCE</scope>
</reference>
<sequence length="92" mass="9701">ATDSVDWKVIEVRGLTVGSTVTASTVLLTESSVVSVTPSSVADELQTRSIELTTLPQTGDVISMALFRGGTGDASSGTSRVYSVWLKYLSFI</sequence>
<proteinExistence type="predicted"/>